<dbReference type="GO" id="GO:0006310">
    <property type="term" value="P:DNA recombination"/>
    <property type="evidence" value="ECO:0007669"/>
    <property type="project" value="UniProtKB-KW"/>
</dbReference>
<dbReference type="Gene3D" id="1.10.150.130">
    <property type="match status" value="1"/>
</dbReference>
<comment type="similarity">
    <text evidence="1">Belongs to the 'phage' integrase family.</text>
</comment>
<dbReference type="InterPro" id="IPR053876">
    <property type="entry name" value="Phage_int_M"/>
</dbReference>
<evidence type="ECO:0000313" key="9">
    <source>
        <dbReference type="EMBL" id="MSS84172.1"/>
    </source>
</evidence>
<gene>
    <name evidence="9" type="ORF">FYJ24_05200</name>
</gene>
<keyword evidence="10" id="KW-1185">Reference proteome</keyword>
<sequence>MVAGQSGNQDTDKPVTRIRRKKRQPPRSRPKNESSLPTGIDWDHLLGKYRVRVTWEGRQYTVGRYFPLTHAKAALELAQADIARREFIPPAERRRLRKLQQQQEAEEKKREEERKLTVRQWCNQWLQDLAEGTEARSPSTVASYRSAMNSHVLPRIGHMNLTEVTPDDIEACVEAARDGGKHESAGKNVLRYAKSMFNAAIAVNAGGLNESPVTATVGKARARTREDGEVPSLEEVSALAGAMTPETELAVLLAAWCSLRVGEVIGLQRGDFKNLDKPGKASLNIDRQWLSKANPPAYGPPKDDSYRTVAVPDLLAKKAKAHLDRYVLDSPSAPVFPSPRDKSRPISHNALARRWNEARATVRPGTDFHALRHFGLTMYARAGATQTEIMRRGGHKDVDAAQRYQHSSIERDQQHTAQLNEWMKQR</sequence>
<feature type="compositionally biased region" description="Basic residues" evidence="6">
    <location>
        <begin position="16"/>
        <end position="29"/>
    </location>
</feature>
<evidence type="ECO:0000256" key="3">
    <source>
        <dbReference type="ARBA" id="ARBA00023125"/>
    </source>
</evidence>
<protein>
    <submittedName>
        <fullName evidence="9">Tyrosine-type recombinase/integrase</fullName>
    </submittedName>
</protein>
<feature type="domain" description="Core-binding (CB)" evidence="8">
    <location>
        <begin position="116"/>
        <end position="201"/>
    </location>
</feature>
<dbReference type="SUPFAM" id="SSF56349">
    <property type="entry name" value="DNA breaking-rejoining enzymes"/>
    <property type="match status" value="1"/>
</dbReference>
<proteinExistence type="inferred from homology"/>
<evidence type="ECO:0000259" key="7">
    <source>
        <dbReference type="PROSITE" id="PS51898"/>
    </source>
</evidence>
<keyword evidence="4" id="KW-0233">DNA recombination</keyword>
<evidence type="ECO:0000313" key="10">
    <source>
        <dbReference type="Proteomes" id="UP000470875"/>
    </source>
</evidence>
<dbReference type="Pfam" id="PF00589">
    <property type="entry name" value="Phage_integrase"/>
    <property type="match status" value="1"/>
</dbReference>
<reference evidence="9 10" key="1">
    <citation type="submission" date="2019-08" db="EMBL/GenBank/DDBJ databases">
        <title>In-depth cultivation of the pig gut microbiome towards novel bacterial diversity and tailored functional studies.</title>
        <authorList>
            <person name="Wylensek D."/>
            <person name="Hitch T.C.A."/>
            <person name="Clavel T."/>
        </authorList>
    </citation>
    <scope>NUCLEOTIDE SEQUENCE [LARGE SCALE GENOMIC DNA]</scope>
    <source>
        <strain evidence="9 10">WB03_NA08</strain>
    </source>
</reference>
<dbReference type="Pfam" id="PF22022">
    <property type="entry name" value="Phage_int_M"/>
    <property type="match status" value="1"/>
</dbReference>
<dbReference type="PANTHER" id="PTHR30629">
    <property type="entry name" value="PROPHAGE INTEGRASE"/>
    <property type="match status" value="1"/>
</dbReference>
<name>A0A6N7W6W7_9ACTO</name>
<evidence type="ECO:0000256" key="4">
    <source>
        <dbReference type="ARBA" id="ARBA00023172"/>
    </source>
</evidence>
<dbReference type="RefSeq" id="WP_154544279.1">
    <property type="nucleotide sequence ID" value="NZ_VULO01000005.1"/>
</dbReference>
<keyword evidence="2" id="KW-0229">DNA integration</keyword>
<dbReference type="InterPro" id="IPR011010">
    <property type="entry name" value="DNA_brk_join_enz"/>
</dbReference>
<dbReference type="CDD" id="cd00397">
    <property type="entry name" value="DNA_BRE_C"/>
    <property type="match status" value="1"/>
</dbReference>
<feature type="region of interest" description="Disordered" evidence="6">
    <location>
        <begin position="1"/>
        <end position="39"/>
    </location>
</feature>
<dbReference type="PROSITE" id="PS51898">
    <property type="entry name" value="TYR_RECOMBINASE"/>
    <property type="match status" value="1"/>
</dbReference>
<dbReference type="InterPro" id="IPR044068">
    <property type="entry name" value="CB"/>
</dbReference>
<dbReference type="GO" id="GO:0003677">
    <property type="term" value="F:DNA binding"/>
    <property type="evidence" value="ECO:0007669"/>
    <property type="project" value="UniProtKB-UniRule"/>
</dbReference>
<dbReference type="Proteomes" id="UP000470875">
    <property type="component" value="Unassembled WGS sequence"/>
</dbReference>
<evidence type="ECO:0000259" key="8">
    <source>
        <dbReference type="PROSITE" id="PS51900"/>
    </source>
</evidence>
<dbReference type="Gene3D" id="1.10.443.10">
    <property type="entry name" value="Intergrase catalytic core"/>
    <property type="match status" value="1"/>
</dbReference>
<accession>A0A6N7W6W7</accession>
<comment type="caution">
    <text evidence="9">The sequence shown here is derived from an EMBL/GenBank/DDBJ whole genome shotgun (WGS) entry which is preliminary data.</text>
</comment>
<keyword evidence="3 5" id="KW-0238">DNA-binding</keyword>
<feature type="domain" description="Tyr recombinase" evidence="7">
    <location>
        <begin position="226"/>
        <end position="417"/>
    </location>
</feature>
<dbReference type="EMBL" id="VULO01000005">
    <property type="protein sequence ID" value="MSS84172.1"/>
    <property type="molecule type" value="Genomic_DNA"/>
</dbReference>
<evidence type="ECO:0000256" key="6">
    <source>
        <dbReference type="SAM" id="MobiDB-lite"/>
    </source>
</evidence>
<evidence type="ECO:0000256" key="5">
    <source>
        <dbReference type="PROSITE-ProRule" id="PRU01248"/>
    </source>
</evidence>
<evidence type="ECO:0000256" key="2">
    <source>
        <dbReference type="ARBA" id="ARBA00022908"/>
    </source>
</evidence>
<dbReference type="InterPro" id="IPR013762">
    <property type="entry name" value="Integrase-like_cat_sf"/>
</dbReference>
<dbReference type="PANTHER" id="PTHR30629:SF2">
    <property type="entry name" value="PROPHAGE INTEGRASE INTS-RELATED"/>
    <property type="match status" value="1"/>
</dbReference>
<dbReference type="InterPro" id="IPR002104">
    <property type="entry name" value="Integrase_catalytic"/>
</dbReference>
<dbReference type="InterPro" id="IPR050808">
    <property type="entry name" value="Phage_Integrase"/>
</dbReference>
<organism evidence="9 10">
    <name type="scientific">Scrofimicrobium canadense</name>
    <dbReference type="NCBI Taxonomy" id="2652290"/>
    <lineage>
        <taxon>Bacteria</taxon>
        <taxon>Bacillati</taxon>
        <taxon>Actinomycetota</taxon>
        <taxon>Actinomycetes</taxon>
        <taxon>Actinomycetales</taxon>
        <taxon>Actinomycetaceae</taxon>
        <taxon>Scrofimicrobium</taxon>
    </lineage>
</organism>
<dbReference type="AlphaFoldDB" id="A0A6N7W6W7"/>
<dbReference type="InterPro" id="IPR010998">
    <property type="entry name" value="Integrase_recombinase_N"/>
</dbReference>
<dbReference type="GO" id="GO:0015074">
    <property type="term" value="P:DNA integration"/>
    <property type="evidence" value="ECO:0007669"/>
    <property type="project" value="UniProtKB-KW"/>
</dbReference>
<evidence type="ECO:0000256" key="1">
    <source>
        <dbReference type="ARBA" id="ARBA00008857"/>
    </source>
</evidence>
<dbReference type="PROSITE" id="PS51900">
    <property type="entry name" value="CB"/>
    <property type="match status" value="1"/>
</dbReference>